<dbReference type="GO" id="GO:0016829">
    <property type="term" value="F:lyase activity"/>
    <property type="evidence" value="ECO:0007669"/>
    <property type="project" value="UniProtKB-KW"/>
</dbReference>
<dbReference type="STRING" id="392015.SAMN05421543_102210"/>
<evidence type="ECO:0000313" key="4">
    <source>
        <dbReference type="EMBL" id="SFU47929.1"/>
    </source>
</evidence>
<proteinExistence type="inferred from homology"/>
<reference evidence="5" key="1">
    <citation type="submission" date="2016-10" db="EMBL/GenBank/DDBJ databases">
        <authorList>
            <person name="Varghese N."/>
        </authorList>
    </citation>
    <scope>NUCLEOTIDE SEQUENCE [LARGE SCALE GENOMIC DNA]</scope>
    <source>
        <strain evidence="5">DSM 17980</strain>
    </source>
</reference>
<dbReference type="eggNOG" id="COG1024">
    <property type="taxonomic scope" value="Bacteria"/>
</dbReference>
<dbReference type="InterPro" id="IPR014748">
    <property type="entry name" value="Enoyl-CoA_hydra_C"/>
</dbReference>
<dbReference type="PROSITE" id="PS00166">
    <property type="entry name" value="ENOYL_COA_HYDRATASE"/>
    <property type="match status" value="1"/>
</dbReference>
<keyword evidence="5" id="KW-1185">Reference proteome</keyword>
<organism evidence="4 5">
    <name type="scientific">Alicyclobacillus macrosporangiidus</name>
    <dbReference type="NCBI Taxonomy" id="392015"/>
    <lineage>
        <taxon>Bacteria</taxon>
        <taxon>Bacillati</taxon>
        <taxon>Bacillota</taxon>
        <taxon>Bacilli</taxon>
        <taxon>Bacillales</taxon>
        <taxon>Alicyclobacillaceae</taxon>
        <taxon>Alicyclobacillus</taxon>
    </lineage>
</organism>
<accession>A0A1I7GHM1</accession>
<dbReference type="EMBL" id="FPBV01000002">
    <property type="protein sequence ID" value="SFU47929.1"/>
    <property type="molecule type" value="Genomic_DNA"/>
</dbReference>
<dbReference type="AlphaFoldDB" id="A0A1I7GHM1"/>
<dbReference type="SUPFAM" id="SSF52096">
    <property type="entry name" value="ClpP/crotonase"/>
    <property type="match status" value="1"/>
</dbReference>
<dbReference type="Gene3D" id="1.10.12.10">
    <property type="entry name" value="Lyase 2-enoyl-coa Hydratase, Chain A, domain 2"/>
    <property type="match status" value="1"/>
</dbReference>
<dbReference type="Gene3D" id="3.90.226.10">
    <property type="entry name" value="2-enoyl-CoA Hydratase, Chain A, domain 1"/>
    <property type="match status" value="1"/>
</dbReference>
<dbReference type="GO" id="GO:0006635">
    <property type="term" value="P:fatty acid beta-oxidation"/>
    <property type="evidence" value="ECO:0007669"/>
    <property type="project" value="TreeGrafter"/>
</dbReference>
<dbReference type="RefSeq" id="WP_217647659.1">
    <property type="nucleotide sequence ID" value="NZ_FPBV01000002.1"/>
</dbReference>
<comment type="similarity">
    <text evidence="1 3">Belongs to the enoyl-CoA hydratase/isomerase family.</text>
</comment>
<evidence type="ECO:0000256" key="2">
    <source>
        <dbReference type="ARBA" id="ARBA00023239"/>
    </source>
</evidence>
<dbReference type="Pfam" id="PF00378">
    <property type="entry name" value="ECH_1"/>
    <property type="match status" value="1"/>
</dbReference>
<dbReference type="InterPro" id="IPR001753">
    <property type="entry name" value="Enoyl-CoA_hydra/iso"/>
</dbReference>
<dbReference type="InterPro" id="IPR018376">
    <property type="entry name" value="Enoyl-CoA_hyd/isom_CS"/>
</dbReference>
<dbReference type="NCBIfam" id="NF004796">
    <property type="entry name" value="PRK06144.1"/>
    <property type="match status" value="1"/>
</dbReference>
<dbReference type="PANTHER" id="PTHR11941">
    <property type="entry name" value="ENOYL-COA HYDRATASE-RELATED"/>
    <property type="match status" value="1"/>
</dbReference>
<sequence length="269" mass="29724">MSTQTQETENRHGEGAVLWERRDDVVWLTLSRPEALNALTWTMYEQLEQHLAALHQDETVRAVVVRGDGGKAFAAGTDIGQFVTFTGEDGVAYEKRIDRVVQMLEELPMPTIAAIQGYAVGGGLILATACDLRFATPGSRFAAPMARTLGNCLSLDNLRRVGHAMGFMRAKELLFTARMMPAEEALSCGFLTAIVEDDALYDHVEEVAQRIAANAPLTVWSAKVAGKYLGRPDGEQAYEEVIRRVYGSADFAEGVRAYLEKRKPQWKGR</sequence>
<protein>
    <submittedName>
        <fullName evidence="4">Enoyl-CoA hydratase/carnithine racemase</fullName>
    </submittedName>
</protein>
<evidence type="ECO:0000313" key="5">
    <source>
        <dbReference type="Proteomes" id="UP000183508"/>
    </source>
</evidence>
<dbReference type="CDD" id="cd06558">
    <property type="entry name" value="crotonase-like"/>
    <property type="match status" value="1"/>
</dbReference>
<dbReference type="PANTHER" id="PTHR11941:SF54">
    <property type="entry name" value="ENOYL-COA HYDRATASE, MITOCHONDRIAL"/>
    <property type="match status" value="1"/>
</dbReference>
<name>A0A1I7GHM1_9BACL</name>
<evidence type="ECO:0000256" key="3">
    <source>
        <dbReference type="RuleBase" id="RU003707"/>
    </source>
</evidence>
<gene>
    <name evidence="4" type="ORF">SAMN05421543_102210</name>
</gene>
<dbReference type="Proteomes" id="UP000183508">
    <property type="component" value="Unassembled WGS sequence"/>
</dbReference>
<keyword evidence="2" id="KW-0456">Lyase</keyword>
<evidence type="ECO:0000256" key="1">
    <source>
        <dbReference type="ARBA" id="ARBA00005254"/>
    </source>
</evidence>
<dbReference type="InterPro" id="IPR029045">
    <property type="entry name" value="ClpP/crotonase-like_dom_sf"/>
</dbReference>